<keyword evidence="2 13" id="KW-0820">tRNA-binding</keyword>
<dbReference type="SUPFAM" id="SSF55186">
    <property type="entry name" value="ThrRS/AlaRS common domain"/>
    <property type="match status" value="1"/>
</dbReference>
<dbReference type="EC" id="6.1.1.7" evidence="13"/>
<evidence type="ECO:0000313" key="15">
    <source>
        <dbReference type="EMBL" id="QFU98365.1"/>
    </source>
</evidence>
<dbReference type="GO" id="GO:0005829">
    <property type="term" value="C:cytosol"/>
    <property type="evidence" value="ECO:0007669"/>
    <property type="project" value="TreeGrafter"/>
</dbReference>
<dbReference type="Gene3D" id="3.30.980.10">
    <property type="entry name" value="Threonyl-trna Synthetase, Chain A, domain 2"/>
    <property type="match status" value="1"/>
</dbReference>
<evidence type="ECO:0000256" key="1">
    <source>
        <dbReference type="ARBA" id="ARBA00008226"/>
    </source>
</evidence>
<dbReference type="InterPro" id="IPR050058">
    <property type="entry name" value="Ala-tRNA_ligase"/>
</dbReference>
<dbReference type="InterPro" id="IPR018165">
    <property type="entry name" value="Ala-tRNA-synth_IIc_core"/>
</dbReference>
<dbReference type="GO" id="GO:0000049">
    <property type="term" value="F:tRNA binding"/>
    <property type="evidence" value="ECO:0007669"/>
    <property type="project" value="UniProtKB-KW"/>
</dbReference>
<dbReference type="SMART" id="SM00863">
    <property type="entry name" value="tRNA_SAD"/>
    <property type="match status" value="1"/>
</dbReference>
<evidence type="ECO:0000256" key="11">
    <source>
        <dbReference type="ARBA" id="ARBA00024779"/>
    </source>
</evidence>
<sequence length="921" mass="98857">MTTARRGGPPEPKDPMRTAEIRQRWLDYFESKGHTLVPSVSLVSPDPSILFTIAGMVPFIPYILGSQEAPYKRAASVQKCIRTNDIENVGRTTRHGTFFQMAGNFSFGDYFKEGAITYAWELLTSEQSEGGYGLEADRLWATVWEEDDESYRVLTEQVGLPVDRIVRLPRKEIFWDTGQPGPAGPCCEWFYDRGAQFGPDATGGQHPVWPEDAASEDRYIEIWNLVFDQYLRGEGQGKDYPLLGELDQKSIDTGLGVERLAYLLQGKNNLYEIDEVFPVIERLQSLTGKRYADGTSDEDDVRMRVVADHVRSALMLVGDGVRPSNEGRGYVLRRLIRRAVRSVRLLGYDEPALVELLPVSKDAMKASYTYLEDDFARISEVVYAEEESFRRTLAQGTTILDTAVARVKNGTAAGTTPVLGGDEAFALHDTYGFPIDLTLEMAAEQGVEVDEKAFRDLMAEQKRRARADALAKKTGHADLRAYESVEKELTAPVEFLGYTDTKAEVGVAGLLVDGVPAPAATAPADVEVVLDRTPFYAEAGGQLADHGTIVLDSGATIEVDDVQRPLKGLSVHRGRLVEGTVALGDRGTGTIDLARRKAISKAHSATHMIHKALHEAVGPDRTQAGSENSPNRVRFDFRSASAVPQSALGEIEERVNTLLVDNLDVTDQVMPIAEAKSLGAMALFGEKYGDRVRVVSIGGDWSRELCAGTHVKQSGEIGRVTLLGESSVGSGVRRVEALVGDGAYGFQAKEHALVGQLTQLVGARPEELTDRVSSLMSRLRDAEKELAGVRQGQLLAQAGPLAAQTGQVGSVRVVTHDAGDVASADDLRALALDVRSRLGEADPAVVAVAGVAKGRPLVVAATNGSARQAGVRAGALVKAASGVLGGGGGGKDDVAQGGGQDAAAVPAALDAVRDAVAAQAS</sequence>
<keyword evidence="4 13" id="KW-0479">Metal-binding</keyword>
<dbReference type="SUPFAM" id="SSF50447">
    <property type="entry name" value="Translation proteins"/>
    <property type="match status" value="1"/>
</dbReference>
<evidence type="ECO:0000256" key="2">
    <source>
        <dbReference type="ARBA" id="ARBA00022555"/>
    </source>
</evidence>
<dbReference type="PROSITE" id="PS50860">
    <property type="entry name" value="AA_TRNA_LIGASE_II_ALA"/>
    <property type="match status" value="1"/>
</dbReference>
<keyword evidence="7 13" id="KW-0067">ATP-binding</keyword>
<dbReference type="InterPro" id="IPR023033">
    <property type="entry name" value="Ala_tRNA_ligase_euk/bac"/>
</dbReference>
<evidence type="ECO:0000256" key="10">
    <source>
        <dbReference type="ARBA" id="ARBA00023146"/>
    </source>
</evidence>
<dbReference type="FunFam" id="3.30.54.20:FF:000001">
    <property type="entry name" value="Alanine--tRNA ligase"/>
    <property type="match status" value="1"/>
</dbReference>
<dbReference type="InterPro" id="IPR003156">
    <property type="entry name" value="DHHA1_dom"/>
</dbReference>
<evidence type="ECO:0000256" key="8">
    <source>
        <dbReference type="ARBA" id="ARBA00022884"/>
    </source>
</evidence>
<dbReference type="Gene3D" id="3.30.54.20">
    <property type="match status" value="1"/>
</dbReference>
<comment type="domain">
    <text evidence="13">Consists of three domains; the N-terminal catalytic domain, the editing domain and the C-terminal C-Ala domain. The editing domain removes incorrectly charged amino acids, while the C-Ala domain, along with tRNA(Ala), serves as a bridge to cooperatively bring together the editing and aminoacylation centers thus stimulating deacylation of misacylated tRNAs.</text>
</comment>
<feature type="binding site" evidence="13">
    <location>
        <position position="710"/>
    </location>
    <ligand>
        <name>Zn(2+)</name>
        <dbReference type="ChEBI" id="CHEBI:29105"/>
    </ligand>
</feature>
<dbReference type="GO" id="GO:0002161">
    <property type="term" value="F:aminoacyl-tRNA deacylase activity"/>
    <property type="evidence" value="ECO:0007669"/>
    <property type="project" value="TreeGrafter"/>
</dbReference>
<dbReference type="NCBIfam" id="TIGR00344">
    <property type="entry name" value="alaS"/>
    <property type="match status" value="1"/>
</dbReference>
<feature type="binding site" evidence="13">
    <location>
        <position position="706"/>
    </location>
    <ligand>
        <name>Zn(2+)</name>
        <dbReference type="ChEBI" id="CHEBI:29105"/>
    </ligand>
</feature>
<comment type="similarity">
    <text evidence="1 13">Belongs to the class-II aminoacyl-tRNA synthetase family.</text>
</comment>
<name>A0A5P9QD07_9MICO</name>
<evidence type="ECO:0000256" key="12">
    <source>
        <dbReference type="ARBA" id="ARBA00048300"/>
    </source>
</evidence>
<comment type="function">
    <text evidence="11 13">Catalyzes the attachment of alanine to tRNA(Ala) in a two-step reaction: alanine is first activated by ATP to form Ala-AMP and then transferred to the acceptor end of tRNA(Ala). Also edits incorrectly charged Ser-tRNA(Ala) and Gly-tRNA(Ala) via its editing domain.</text>
</comment>
<dbReference type="CDD" id="cd00673">
    <property type="entry name" value="AlaRS_core"/>
    <property type="match status" value="1"/>
</dbReference>
<dbReference type="Pfam" id="PF07973">
    <property type="entry name" value="tRNA_SAD"/>
    <property type="match status" value="1"/>
</dbReference>
<dbReference type="PANTHER" id="PTHR11777:SF9">
    <property type="entry name" value="ALANINE--TRNA LIGASE, CYTOPLASMIC"/>
    <property type="match status" value="1"/>
</dbReference>
<dbReference type="Pfam" id="PF02272">
    <property type="entry name" value="DHHA1"/>
    <property type="match status" value="1"/>
</dbReference>
<protein>
    <recommendedName>
        <fullName evidence="13">Alanine--tRNA ligase</fullName>
        <ecNumber evidence="13">6.1.1.7</ecNumber>
    </recommendedName>
    <alternativeName>
        <fullName evidence="13">Alanyl-tRNA synthetase</fullName>
        <shortName evidence="13">AlaRS</shortName>
    </alternativeName>
</protein>
<comment type="cofactor">
    <cofactor evidence="13">
        <name>Zn(2+)</name>
        <dbReference type="ChEBI" id="CHEBI:29105"/>
    </cofactor>
    <text evidence="13">Binds 1 zinc ion per subunit.</text>
</comment>
<evidence type="ECO:0000259" key="14">
    <source>
        <dbReference type="PROSITE" id="PS50860"/>
    </source>
</evidence>
<dbReference type="GO" id="GO:0008270">
    <property type="term" value="F:zinc ion binding"/>
    <property type="evidence" value="ECO:0007669"/>
    <property type="project" value="UniProtKB-UniRule"/>
</dbReference>
<evidence type="ECO:0000256" key="6">
    <source>
        <dbReference type="ARBA" id="ARBA00022833"/>
    </source>
</evidence>
<dbReference type="AlphaFoldDB" id="A0A5P9QD07"/>
<evidence type="ECO:0000256" key="4">
    <source>
        <dbReference type="ARBA" id="ARBA00022723"/>
    </source>
</evidence>
<feature type="binding site" evidence="13">
    <location>
        <position position="603"/>
    </location>
    <ligand>
        <name>Zn(2+)</name>
        <dbReference type="ChEBI" id="CHEBI:29105"/>
    </ligand>
</feature>
<dbReference type="SUPFAM" id="SSF55681">
    <property type="entry name" value="Class II aaRS and biotin synthetases"/>
    <property type="match status" value="1"/>
</dbReference>
<keyword evidence="13" id="KW-0963">Cytoplasm</keyword>
<dbReference type="SUPFAM" id="SSF101353">
    <property type="entry name" value="Putative anticodon-binding domain of alanyl-tRNA synthetase (AlaRS)"/>
    <property type="match status" value="1"/>
</dbReference>
<dbReference type="GO" id="GO:0006419">
    <property type="term" value="P:alanyl-tRNA aminoacylation"/>
    <property type="evidence" value="ECO:0007669"/>
    <property type="project" value="UniProtKB-UniRule"/>
</dbReference>
<dbReference type="FunFam" id="3.30.980.10:FF:000004">
    <property type="entry name" value="Alanine--tRNA ligase, cytoplasmic"/>
    <property type="match status" value="1"/>
</dbReference>
<evidence type="ECO:0000256" key="9">
    <source>
        <dbReference type="ARBA" id="ARBA00022917"/>
    </source>
</evidence>
<evidence type="ECO:0000256" key="5">
    <source>
        <dbReference type="ARBA" id="ARBA00022741"/>
    </source>
</evidence>
<reference evidence="15 16" key="1">
    <citation type="submission" date="2019-10" db="EMBL/GenBank/DDBJ databases">
        <title>Genome sequence of Luteimicrobium xylanilyticum HY-24.</title>
        <authorList>
            <person name="Kim D.Y."/>
            <person name="Park H.-Y."/>
        </authorList>
    </citation>
    <scope>NUCLEOTIDE SEQUENCE [LARGE SCALE GENOMIC DNA]</scope>
    <source>
        <strain evidence="15 16">HY-24</strain>
    </source>
</reference>
<evidence type="ECO:0000256" key="7">
    <source>
        <dbReference type="ARBA" id="ARBA00022840"/>
    </source>
</evidence>
<accession>A0A5P9QD07</accession>
<dbReference type="PANTHER" id="PTHR11777">
    <property type="entry name" value="ALANYL-TRNA SYNTHETASE"/>
    <property type="match status" value="1"/>
</dbReference>
<keyword evidence="6 13" id="KW-0862">Zinc</keyword>
<dbReference type="KEGG" id="lxl:KDY119_01877"/>
<feature type="domain" description="Alanyl-transfer RNA synthetases family profile" evidence="14">
    <location>
        <begin position="16"/>
        <end position="749"/>
    </location>
</feature>
<keyword evidence="16" id="KW-1185">Reference proteome</keyword>
<evidence type="ECO:0000256" key="13">
    <source>
        <dbReference type="HAMAP-Rule" id="MF_00036"/>
    </source>
</evidence>
<dbReference type="InterPro" id="IPR018162">
    <property type="entry name" value="Ala-tRNA-ligase_IIc_anticod-bd"/>
</dbReference>
<dbReference type="GO" id="GO:0005524">
    <property type="term" value="F:ATP binding"/>
    <property type="evidence" value="ECO:0007669"/>
    <property type="project" value="UniProtKB-UniRule"/>
</dbReference>
<dbReference type="Gene3D" id="2.40.30.130">
    <property type="match status" value="1"/>
</dbReference>
<dbReference type="GO" id="GO:0004813">
    <property type="term" value="F:alanine-tRNA ligase activity"/>
    <property type="evidence" value="ECO:0007669"/>
    <property type="project" value="UniProtKB-UniRule"/>
</dbReference>
<dbReference type="EMBL" id="CP045529">
    <property type="protein sequence ID" value="QFU98365.1"/>
    <property type="molecule type" value="Genomic_DNA"/>
</dbReference>
<keyword evidence="10 13" id="KW-0030">Aminoacyl-tRNA synthetase</keyword>
<evidence type="ECO:0000313" key="16">
    <source>
        <dbReference type="Proteomes" id="UP000326702"/>
    </source>
</evidence>
<keyword evidence="8 13" id="KW-0694">RNA-binding</keyword>
<dbReference type="Gene3D" id="3.10.310.40">
    <property type="match status" value="1"/>
</dbReference>
<dbReference type="InterPro" id="IPR018164">
    <property type="entry name" value="Ala-tRNA-synth_IIc_N"/>
</dbReference>
<dbReference type="InterPro" id="IPR012947">
    <property type="entry name" value="tRNA_SAD"/>
</dbReference>
<keyword evidence="3 13" id="KW-0436">Ligase</keyword>
<keyword evidence="5 13" id="KW-0547">Nucleotide-binding</keyword>
<dbReference type="FunFam" id="3.10.310.40:FF:000001">
    <property type="entry name" value="Alanine--tRNA ligase"/>
    <property type="match status" value="1"/>
</dbReference>
<comment type="subcellular location">
    <subcellularLocation>
        <location evidence="13">Cytoplasm</location>
    </subcellularLocation>
</comment>
<dbReference type="InterPro" id="IPR002318">
    <property type="entry name" value="Ala-tRNA-lgiase_IIc"/>
</dbReference>
<dbReference type="InterPro" id="IPR045864">
    <property type="entry name" value="aa-tRNA-synth_II/BPL/LPL"/>
</dbReference>
<gene>
    <name evidence="15" type="primary">aarS</name>
    <name evidence="13" type="synonym">alaS</name>
    <name evidence="15" type="ORF">KDY119_01877</name>
</gene>
<dbReference type="Proteomes" id="UP000326702">
    <property type="component" value="Chromosome"/>
</dbReference>
<dbReference type="Pfam" id="PF01411">
    <property type="entry name" value="tRNA-synt_2c"/>
    <property type="match status" value="1"/>
</dbReference>
<dbReference type="Gene3D" id="3.30.930.10">
    <property type="entry name" value="Bira Bifunctional Protein, Domain 2"/>
    <property type="match status" value="1"/>
</dbReference>
<dbReference type="PRINTS" id="PR00980">
    <property type="entry name" value="TRNASYNTHALA"/>
</dbReference>
<comment type="catalytic activity">
    <reaction evidence="12 13">
        <text>tRNA(Ala) + L-alanine + ATP = L-alanyl-tRNA(Ala) + AMP + diphosphate</text>
        <dbReference type="Rhea" id="RHEA:12540"/>
        <dbReference type="Rhea" id="RHEA-COMP:9657"/>
        <dbReference type="Rhea" id="RHEA-COMP:9923"/>
        <dbReference type="ChEBI" id="CHEBI:30616"/>
        <dbReference type="ChEBI" id="CHEBI:33019"/>
        <dbReference type="ChEBI" id="CHEBI:57972"/>
        <dbReference type="ChEBI" id="CHEBI:78442"/>
        <dbReference type="ChEBI" id="CHEBI:78497"/>
        <dbReference type="ChEBI" id="CHEBI:456215"/>
        <dbReference type="EC" id="6.1.1.7"/>
    </reaction>
</comment>
<feature type="binding site" evidence="13">
    <location>
        <position position="607"/>
    </location>
    <ligand>
        <name>Zn(2+)</name>
        <dbReference type="ChEBI" id="CHEBI:29105"/>
    </ligand>
</feature>
<dbReference type="InterPro" id="IPR018163">
    <property type="entry name" value="Thr/Ala-tRNA-synth_IIc_edit"/>
</dbReference>
<keyword evidence="9 13" id="KW-0648">Protein biosynthesis</keyword>
<dbReference type="InterPro" id="IPR009000">
    <property type="entry name" value="Transl_B-barrel_sf"/>
</dbReference>
<organism evidence="15 16">
    <name type="scientific">Luteimicrobium xylanilyticum</name>
    <dbReference type="NCBI Taxonomy" id="1133546"/>
    <lineage>
        <taxon>Bacteria</taxon>
        <taxon>Bacillati</taxon>
        <taxon>Actinomycetota</taxon>
        <taxon>Actinomycetes</taxon>
        <taxon>Micrococcales</taxon>
        <taxon>Luteimicrobium</taxon>
    </lineage>
</organism>
<proteinExistence type="inferred from homology"/>
<evidence type="ECO:0000256" key="3">
    <source>
        <dbReference type="ARBA" id="ARBA00022598"/>
    </source>
</evidence>
<dbReference type="HAMAP" id="MF_00036_B">
    <property type="entry name" value="Ala_tRNA_synth_B"/>
    <property type="match status" value="1"/>
</dbReference>